<accession>A0A0D7ADC4</accession>
<evidence type="ECO:0000256" key="1">
    <source>
        <dbReference type="SAM" id="SignalP"/>
    </source>
</evidence>
<dbReference type="OrthoDB" id="3268051at2759"/>
<name>A0A0D7ADC4_9AGAR</name>
<sequence>MMFTHGCSLSFLVILLVARTAFAYDLVRDYSGVSFFDRWDFYENYDNLTSGDVWYLDRDDAYSQGLAYVNSAGNVIMKVDDMDSIAFDQVRITSQDTYAVGSLWFQVDIVHVPYGLSQNTLTVARISLDTSQVALLIALSVWGAWWTKGPT</sequence>
<gene>
    <name evidence="2" type="ORF">FISHEDRAFT_58908</name>
</gene>
<keyword evidence="3" id="KW-1185">Reference proteome</keyword>
<evidence type="ECO:0000313" key="2">
    <source>
        <dbReference type="EMBL" id="KIY48399.1"/>
    </source>
</evidence>
<feature type="chain" id="PRO_5002316346" evidence="1">
    <location>
        <begin position="24"/>
        <end position="151"/>
    </location>
</feature>
<keyword evidence="1" id="KW-0732">Signal</keyword>
<feature type="signal peptide" evidence="1">
    <location>
        <begin position="1"/>
        <end position="23"/>
    </location>
</feature>
<protein>
    <submittedName>
        <fullName evidence="2">Uncharacterized protein</fullName>
    </submittedName>
</protein>
<reference evidence="2 3" key="1">
    <citation type="journal article" date="2015" name="Fungal Genet. Biol.">
        <title>Evolution of novel wood decay mechanisms in Agaricales revealed by the genome sequences of Fistulina hepatica and Cylindrobasidium torrendii.</title>
        <authorList>
            <person name="Floudas D."/>
            <person name="Held B.W."/>
            <person name="Riley R."/>
            <person name="Nagy L.G."/>
            <person name="Koehler G."/>
            <person name="Ransdell A.S."/>
            <person name="Younus H."/>
            <person name="Chow J."/>
            <person name="Chiniquy J."/>
            <person name="Lipzen A."/>
            <person name="Tritt A."/>
            <person name="Sun H."/>
            <person name="Haridas S."/>
            <person name="LaButti K."/>
            <person name="Ohm R.A."/>
            <person name="Kues U."/>
            <person name="Blanchette R.A."/>
            <person name="Grigoriev I.V."/>
            <person name="Minto R.E."/>
            <person name="Hibbett D.S."/>
        </authorList>
    </citation>
    <scope>NUCLEOTIDE SEQUENCE [LARGE SCALE GENOMIC DNA]</scope>
    <source>
        <strain evidence="2 3">ATCC 64428</strain>
    </source>
</reference>
<dbReference type="Proteomes" id="UP000054144">
    <property type="component" value="Unassembled WGS sequence"/>
</dbReference>
<evidence type="ECO:0000313" key="3">
    <source>
        <dbReference type="Proteomes" id="UP000054144"/>
    </source>
</evidence>
<dbReference type="AlphaFoldDB" id="A0A0D7ADC4"/>
<dbReference type="Pfam" id="PF26113">
    <property type="entry name" value="GH16_XgeA"/>
    <property type="match status" value="1"/>
</dbReference>
<proteinExistence type="predicted"/>
<dbReference type="EMBL" id="KN881833">
    <property type="protein sequence ID" value="KIY48399.1"/>
    <property type="molecule type" value="Genomic_DNA"/>
</dbReference>
<organism evidence="2 3">
    <name type="scientific">Fistulina hepatica ATCC 64428</name>
    <dbReference type="NCBI Taxonomy" id="1128425"/>
    <lineage>
        <taxon>Eukaryota</taxon>
        <taxon>Fungi</taxon>
        <taxon>Dikarya</taxon>
        <taxon>Basidiomycota</taxon>
        <taxon>Agaricomycotina</taxon>
        <taxon>Agaricomycetes</taxon>
        <taxon>Agaricomycetidae</taxon>
        <taxon>Agaricales</taxon>
        <taxon>Fistulinaceae</taxon>
        <taxon>Fistulina</taxon>
    </lineage>
</organism>
<dbReference type="Gene3D" id="2.60.120.200">
    <property type="match status" value="1"/>
</dbReference>